<accession>X1R3M3</accession>
<reference evidence="1" key="1">
    <citation type="journal article" date="2014" name="Front. Microbiol.">
        <title>High frequency of phylogenetically diverse reductive dehalogenase-homologous genes in deep subseafloor sedimentary metagenomes.</title>
        <authorList>
            <person name="Kawai M."/>
            <person name="Futagami T."/>
            <person name="Toyoda A."/>
            <person name="Takaki Y."/>
            <person name="Nishi S."/>
            <person name="Hori S."/>
            <person name="Arai W."/>
            <person name="Tsubouchi T."/>
            <person name="Morono Y."/>
            <person name="Uchiyama I."/>
            <person name="Ito T."/>
            <person name="Fujiyama A."/>
            <person name="Inagaki F."/>
            <person name="Takami H."/>
        </authorList>
    </citation>
    <scope>NUCLEOTIDE SEQUENCE</scope>
    <source>
        <strain evidence="1">Expedition CK06-06</strain>
    </source>
</reference>
<evidence type="ECO:0000313" key="1">
    <source>
        <dbReference type="EMBL" id="GAI57715.1"/>
    </source>
</evidence>
<name>X1R3M3_9ZZZZ</name>
<dbReference type="EMBL" id="BARV01035532">
    <property type="protein sequence ID" value="GAI57715.1"/>
    <property type="molecule type" value="Genomic_DNA"/>
</dbReference>
<dbReference type="Gene3D" id="2.60.120.200">
    <property type="match status" value="1"/>
</dbReference>
<comment type="caution">
    <text evidence="1">The sequence shown here is derived from an EMBL/GenBank/DDBJ whole genome shotgun (WGS) entry which is preliminary data.</text>
</comment>
<dbReference type="AlphaFoldDB" id="X1R3M3"/>
<dbReference type="SUPFAM" id="SSF49899">
    <property type="entry name" value="Concanavalin A-like lectins/glucanases"/>
    <property type="match status" value="1"/>
</dbReference>
<protein>
    <recommendedName>
        <fullName evidence="2">LamG-like jellyroll fold domain-containing protein</fullName>
    </recommendedName>
</protein>
<sequence>SISTSLPDYYIGYRDGLGGFNGLIDEVRIYDGALSSGEIQYLYENP</sequence>
<organism evidence="1">
    <name type="scientific">marine sediment metagenome</name>
    <dbReference type="NCBI Taxonomy" id="412755"/>
    <lineage>
        <taxon>unclassified sequences</taxon>
        <taxon>metagenomes</taxon>
        <taxon>ecological metagenomes</taxon>
    </lineage>
</organism>
<evidence type="ECO:0008006" key="2">
    <source>
        <dbReference type="Google" id="ProtNLM"/>
    </source>
</evidence>
<feature type="non-terminal residue" evidence="1">
    <location>
        <position position="1"/>
    </location>
</feature>
<proteinExistence type="predicted"/>
<dbReference type="Pfam" id="PF13385">
    <property type="entry name" value="Laminin_G_3"/>
    <property type="match status" value="1"/>
</dbReference>
<dbReference type="InterPro" id="IPR013320">
    <property type="entry name" value="ConA-like_dom_sf"/>
</dbReference>
<gene>
    <name evidence="1" type="ORF">S06H3_55431</name>
</gene>